<feature type="domain" description="Metallo-beta-lactamase" evidence="1">
    <location>
        <begin position="36"/>
        <end position="189"/>
    </location>
</feature>
<gene>
    <name evidence="2" type="ORF">GB927_002910</name>
</gene>
<dbReference type="SMART" id="SM00849">
    <property type="entry name" value="Lactamase_B"/>
    <property type="match status" value="1"/>
</dbReference>
<dbReference type="EMBL" id="WHSB02000001">
    <property type="protein sequence ID" value="MCQ4628971.1"/>
    <property type="molecule type" value="Genomic_DNA"/>
</dbReference>
<dbReference type="Proteomes" id="UP000996601">
    <property type="component" value="Unassembled WGS sequence"/>
</dbReference>
<dbReference type="RefSeq" id="WP_256115060.1">
    <property type="nucleotide sequence ID" value="NZ_WHSB02000001.1"/>
</dbReference>
<accession>A0ABT1R1D9</accession>
<comment type="caution">
    <text evidence="2">The sequence shown here is derived from an EMBL/GenBank/DDBJ whole genome shotgun (WGS) entry which is preliminary data.</text>
</comment>
<dbReference type="SUPFAM" id="SSF56281">
    <property type="entry name" value="Metallo-hydrolase/oxidoreductase"/>
    <property type="match status" value="1"/>
</dbReference>
<dbReference type="InterPro" id="IPR050662">
    <property type="entry name" value="Sec-metab_biosynth-thioest"/>
</dbReference>
<dbReference type="Pfam" id="PF17778">
    <property type="entry name" value="WHD_BLACT"/>
    <property type="match status" value="1"/>
</dbReference>
<protein>
    <submittedName>
        <fullName evidence="2">MBL fold metallo-hydrolase</fullName>
    </submittedName>
</protein>
<dbReference type="Gene3D" id="1.10.10.10">
    <property type="entry name" value="Winged helix-like DNA-binding domain superfamily/Winged helix DNA-binding domain"/>
    <property type="match status" value="1"/>
</dbReference>
<keyword evidence="3" id="KW-1185">Reference proteome</keyword>
<evidence type="ECO:0000313" key="3">
    <source>
        <dbReference type="Proteomes" id="UP000996601"/>
    </source>
</evidence>
<evidence type="ECO:0000313" key="2">
    <source>
        <dbReference type="EMBL" id="MCQ4628971.1"/>
    </source>
</evidence>
<sequence length="271" mass="29185">MTFLTEPEPPRGITIPVVEGIRRIVARNRGPMTYHGTNTYLIDAPGGVAVLDPGPLDEEHAQEVRDAAGAPITHILITHAHHDHIGNAAALQALTGAPVYAYPKNAVGIVPDVPLHNGDAILGMTCLHTPGHAPDHLCFLRPDGIVFSGDHVMSWRSTVVSPPHGSMAAYMNSIRLLLDRGGVLYLPGHGPPLPDPMKAVRKLYTRRSEREREVVAALGQTPRSVADMADELYGNISEALRPAAERNLTAHLIKLAQDGLAIEDDGLWRSA</sequence>
<dbReference type="CDD" id="cd16278">
    <property type="entry name" value="metallo-hydrolase-like_MBL-fold"/>
    <property type="match status" value="1"/>
</dbReference>
<dbReference type="PANTHER" id="PTHR23131:SF0">
    <property type="entry name" value="ENDORIBONUCLEASE LACTB2"/>
    <property type="match status" value="1"/>
</dbReference>
<dbReference type="Gene3D" id="3.60.15.10">
    <property type="entry name" value="Ribonuclease Z/Hydroxyacylglutathione hydrolase-like"/>
    <property type="match status" value="1"/>
</dbReference>
<proteinExistence type="predicted"/>
<dbReference type="Pfam" id="PF00753">
    <property type="entry name" value="Lactamase_B"/>
    <property type="match status" value="1"/>
</dbReference>
<name>A0ABT1R1D9_9HYPH</name>
<dbReference type="InterPro" id="IPR041516">
    <property type="entry name" value="LACTB2_WH"/>
</dbReference>
<dbReference type="InterPro" id="IPR036388">
    <property type="entry name" value="WH-like_DNA-bd_sf"/>
</dbReference>
<organism evidence="2 3">
    <name type="scientific">Shinella lacus</name>
    <dbReference type="NCBI Taxonomy" id="2654216"/>
    <lineage>
        <taxon>Bacteria</taxon>
        <taxon>Pseudomonadati</taxon>
        <taxon>Pseudomonadota</taxon>
        <taxon>Alphaproteobacteria</taxon>
        <taxon>Hyphomicrobiales</taxon>
        <taxon>Rhizobiaceae</taxon>
        <taxon>Shinella</taxon>
    </lineage>
</organism>
<evidence type="ECO:0000259" key="1">
    <source>
        <dbReference type="SMART" id="SM00849"/>
    </source>
</evidence>
<dbReference type="InterPro" id="IPR001279">
    <property type="entry name" value="Metallo-B-lactamas"/>
</dbReference>
<dbReference type="PANTHER" id="PTHR23131">
    <property type="entry name" value="ENDORIBONUCLEASE LACTB2"/>
    <property type="match status" value="1"/>
</dbReference>
<reference evidence="2" key="1">
    <citation type="submission" date="2021-07" db="EMBL/GenBank/DDBJ databases">
        <title>Shinella sp. nov., a novel member of the genus Shinella from water.</title>
        <authorList>
            <person name="Deng Y."/>
        </authorList>
    </citation>
    <scope>NUCLEOTIDE SEQUENCE</scope>
    <source>
        <strain evidence="2">CPCC 100929</strain>
    </source>
</reference>
<dbReference type="InterPro" id="IPR036866">
    <property type="entry name" value="RibonucZ/Hydroxyglut_hydro"/>
</dbReference>